<comment type="caution">
    <text evidence="2">The sequence shown here is derived from an EMBL/GenBank/DDBJ whole genome shotgun (WGS) entry which is preliminary data.</text>
</comment>
<evidence type="ECO:0000313" key="3">
    <source>
        <dbReference type="Proteomes" id="UP000696184"/>
    </source>
</evidence>
<accession>A0ABS0U077</accession>
<keyword evidence="1" id="KW-0472">Membrane</keyword>
<protein>
    <recommendedName>
        <fullName evidence="4">Cell division protein FtsX</fullName>
    </recommendedName>
</protein>
<evidence type="ECO:0000313" key="2">
    <source>
        <dbReference type="EMBL" id="MBI6547272.1"/>
    </source>
</evidence>
<reference evidence="2 3" key="1">
    <citation type="submission" date="2020-08" db="EMBL/GenBank/DDBJ databases">
        <title>Description of Xenorhabdus lircayensis sp. nov., the symbiotic bacterium associated with the entomopathogenic nematode Steirnernema unicornum.</title>
        <authorList>
            <person name="Castaneda-Alvarez C."/>
            <person name="Prodan S."/>
            <person name="Zamorano A."/>
            <person name="San-Blas E."/>
            <person name="Aballay E."/>
        </authorList>
    </citation>
    <scope>NUCLEOTIDE SEQUENCE [LARGE SCALE GENOMIC DNA]</scope>
    <source>
        <strain evidence="2 3">VLS</strain>
    </source>
</reference>
<evidence type="ECO:0000256" key="1">
    <source>
        <dbReference type="SAM" id="Phobius"/>
    </source>
</evidence>
<name>A0ABS0U077_9GAMM</name>
<gene>
    <name evidence="2" type="ORF">H8A87_00485</name>
</gene>
<keyword evidence="3" id="KW-1185">Reference proteome</keyword>
<dbReference type="Proteomes" id="UP000696184">
    <property type="component" value="Unassembled WGS sequence"/>
</dbReference>
<dbReference type="EMBL" id="JACOII010000006">
    <property type="protein sequence ID" value="MBI6547272.1"/>
    <property type="molecule type" value="Genomic_DNA"/>
</dbReference>
<organism evidence="2 3">
    <name type="scientific">Xenorhabdus lircayensis</name>
    <dbReference type="NCBI Taxonomy" id="2763499"/>
    <lineage>
        <taxon>Bacteria</taxon>
        <taxon>Pseudomonadati</taxon>
        <taxon>Pseudomonadota</taxon>
        <taxon>Gammaproteobacteria</taxon>
        <taxon>Enterobacterales</taxon>
        <taxon>Morganellaceae</taxon>
        <taxon>Xenorhabdus</taxon>
    </lineage>
</organism>
<feature type="transmembrane region" description="Helical" evidence="1">
    <location>
        <begin position="107"/>
        <end position="126"/>
    </location>
</feature>
<keyword evidence="1" id="KW-1133">Transmembrane helix</keyword>
<feature type="transmembrane region" description="Helical" evidence="1">
    <location>
        <begin position="146"/>
        <end position="169"/>
    </location>
</feature>
<evidence type="ECO:0008006" key="4">
    <source>
        <dbReference type="Google" id="ProtNLM"/>
    </source>
</evidence>
<dbReference type="RefSeq" id="WP_198688080.1">
    <property type="nucleotide sequence ID" value="NZ_CAWPUD010000060.1"/>
</dbReference>
<sequence>MSDISIQGVPRDYYKILIKNDDVECYQANRRAIREIMKVIGGATEKYQENGDHDTVIRIHQDYYDEFDAFILNEPNDAKVAMRSVLAEEIKVKECELNIGGGSTPKVIGIILTIIGIVICVYALFMKVSVGYYDEVYNAGLIANRQLYMTAGGAITIIGSLTILFSLLLNKTGSSSISRQ</sequence>
<keyword evidence="1" id="KW-0812">Transmembrane</keyword>
<proteinExistence type="predicted"/>